<comment type="caution">
    <text evidence="2">The sequence shown here is derived from an EMBL/GenBank/DDBJ whole genome shotgun (WGS) entry which is preliminary data.</text>
</comment>
<sequence>MLSTAALTAAIVFSGVPAASAAQAKPAGAPMYIVCKVKPNNPHNSHGKHGWIVGKSQFWCNAKIDSLVNTVKLQKKVKGHWKDVTKPKSRAVSKPEANVKYRNQARNYKCRAGTFRTASKGHGVYRGVPSKSRAWQYSEAIKNPCK</sequence>
<feature type="chain" id="PRO_5046729196" evidence="1">
    <location>
        <begin position="22"/>
        <end position="146"/>
    </location>
</feature>
<dbReference type="Proteomes" id="UP001500909">
    <property type="component" value="Unassembled WGS sequence"/>
</dbReference>
<evidence type="ECO:0000313" key="3">
    <source>
        <dbReference type="Proteomes" id="UP001500909"/>
    </source>
</evidence>
<keyword evidence="1" id="KW-0732">Signal</keyword>
<name>A0ABN1AFY5_9ACTN</name>
<accession>A0ABN1AFY5</accession>
<organism evidence="2 3">
    <name type="scientific">Streptomyces olivaceiscleroticus</name>
    <dbReference type="NCBI Taxonomy" id="68245"/>
    <lineage>
        <taxon>Bacteria</taxon>
        <taxon>Bacillati</taxon>
        <taxon>Actinomycetota</taxon>
        <taxon>Actinomycetes</taxon>
        <taxon>Kitasatosporales</taxon>
        <taxon>Streptomycetaceae</taxon>
        <taxon>Streptomyces</taxon>
    </lineage>
</organism>
<dbReference type="EMBL" id="BAAABY010000032">
    <property type="protein sequence ID" value="GAA0475572.1"/>
    <property type="molecule type" value="Genomic_DNA"/>
</dbReference>
<keyword evidence="3" id="KW-1185">Reference proteome</keyword>
<protein>
    <submittedName>
        <fullName evidence="2">Uncharacterized protein</fullName>
    </submittedName>
</protein>
<evidence type="ECO:0000256" key="1">
    <source>
        <dbReference type="SAM" id="SignalP"/>
    </source>
</evidence>
<dbReference type="RefSeq" id="WP_346096954.1">
    <property type="nucleotide sequence ID" value="NZ_BAAABY010000032.1"/>
</dbReference>
<evidence type="ECO:0000313" key="2">
    <source>
        <dbReference type="EMBL" id="GAA0475572.1"/>
    </source>
</evidence>
<reference evidence="2 3" key="1">
    <citation type="journal article" date="2019" name="Int. J. Syst. Evol. Microbiol.">
        <title>The Global Catalogue of Microorganisms (GCM) 10K type strain sequencing project: providing services to taxonomists for standard genome sequencing and annotation.</title>
        <authorList>
            <consortium name="The Broad Institute Genomics Platform"/>
            <consortium name="The Broad Institute Genome Sequencing Center for Infectious Disease"/>
            <person name="Wu L."/>
            <person name="Ma J."/>
        </authorList>
    </citation>
    <scope>NUCLEOTIDE SEQUENCE [LARGE SCALE GENOMIC DNA]</scope>
    <source>
        <strain evidence="2 3">JCM 4805</strain>
    </source>
</reference>
<proteinExistence type="predicted"/>
<gene>
    <name evidence="2" type="ORF">GCM10010361_45000</name>
</gene>
<feature type="signal peptide" evidence="1">
    <location>
        <begin position="1"/>
        <end position="21"/>
    </location>
</feature>